<feature type="compositionally biased region" description="Basic and acidic residues" evidence="8">
    <location>
        <begin position="1389"/>
        <end position="1403"/>
    </location>
</feature>
<dbReference type="GO" id="GO:0006361">
    <property type="term" value="P:transcription initiation at RNA polymerase I promoter"/>
    <property type="evidence" value="ECO:0007669"/>
    <property type="project" value="UniProtKB-ARBA"/>
</dbReference>
<dbReference type="CDD" id="cd04328">
    <property type="entry name" value="RNAP_I_Rpa43_N"/>
    <property type="match status" value="1"/>
</dbReference>
<protein>
    <recommendedName>
        <fullName evidence="7">DNA-directed RNA polymerase subunit</fullName>
    </recommendedName>
</protein>
<reference evidence="11 12" key="1">
    <citation type="journal article" date="2020" name="Genomics">
        <title>Complete, high-quality genomes from long-read metagenomic sequencing of two wolf lichen thalli reveals enigmatic genome architecture.</title>
        <authorList>
            <person name="McKenzie S.K."/>
            <person name="Walston R.F."/>
            <person name="Allen J.L."/>
        </authorList>
    </citation>
    <scope>NUCLEOTIDE SEQUENCE [LARGE SCALE GENOMIC DNA]</scope>
    <source>
        <strain evidence="11">WasteWater1</strain>
    </source>
</reference>
<keyword evidence="12" id="KW-1185">Reference proteome</keyword>
<dbReference type="Gene3D" id="2.40.50.1060">
    <property type="match status" value="1"/>
</dbReference>
<dbReference type="InterPro" id="IPR055781">
    <property type="entry name" value="DUF7357"/>
</dbReference>
<dbReference type="GO" id="GO:0005736">
    <property type="term" value="C:RNA polymerase I complex"/>
    <property type="evidence" value="ECO:0007669"/>
    <property type="project" value="TreeGrafter"/>
</dbReference>
<feature type="compositionally biased region" description="Acidic residues" evidence="8">
    <location>
        <begin position="1683"/>
        <end position="1695"/>
    </location>
</feature>
<dbReference type="FunFam" id="3.30.1490.120:FF:000004">
    <property type="entry name" value="RNA polymerase I subunit Rpa43"/>
    <property type="match status" value="1"/>
</dbReference>
<keyword evidence="5 7" id="KW-0804">Transcription</keyword>
<dbReference type="RefSeq" id="XP_037154837.1">
    <property type="nucleotide sequence ID" value="XM_037300011.1"/>
</dbReference>
<feature type="compositionally biased region" description="Low complexity" evidence="8">
    <location>
        <begin position="664"/>
        <end position="681"/>
    </location>
</feature>
<evidence type="ECO:0000256" key="3">
    <source>
        <dbReference type="ARBA" id="ARBA00022478"/>
    </source>
</evidence>
<evidence type="ECO:0000256" key="7">
    <source>
        <dbReference type="RuleBase" id="RU369086"/>
    </source>
</evidence>
<feature type="region of interest" description="Disordered" evidence="8">
    <location>
        <begin position="1"/>
        <end position="72"/>
    </location>
</feature>
<feature type="compositionally biased region" description="Basic and acidic residues" evidence="8">
    <location>
        <begin position="1708"/>
        <end position="1717"/>
    </location>
</feature>
<feature type="region of interest" description="Disordered" evidence="8">
    <location>
        <begin position="213"/>
        <end position="240"/>
    </location>
</feature>
<dbReference type="InterPro" id="IPR045113">
    <property type="entry name" value="Rpb7-like"/>
</dbReference>
<feature type="region of interest" description="Disordered" evidence="8">
    <location>
        <begin position="890"/>
        <end position="943"/>
    </location>
</feature>
<evidence type="ECO:0000313" key="11">
    <source>
        <dbReference type="EMBL" id="KAF6226284.1"/>
    </source>
</evidence>
<accession>A0A8H6CN41</accession>
<dbReference type="Pfam" id="PF17875">
    <property type="entry name" value="RPA43_OB"/>
    <property type="match status" value="1"/>
</dbReference>
<comment type="function">
    <text evidence="7">DNA-dependent RNA polymerase which catalyzes the transcription of DNA into RNA using the four ribonucleoside triphosphates as substrates.</text>
</comment>
<dbReference type="Proteomes" id="UP000593566">
    <property type="component" value="Unassembled WGS sequence"/>
</dbReference>
<feature type="compositionally biased region" description="Basic and acidic residues" evidence="8">
    <location>
        <begin position="1"/>
        <end position="10"/>
    </location>
</feature>
<evidence type="ECO:0000256" key="1">
    <source>
        <dbReference type="ARBA" id="ARBA00004604"/>
    </source>
</evidence>
<dbReference type="PANTHER" id="PTHR12709:SF5">
    <property type="entry name" value="DNA-DIRECTED RNA POLYMERASE I SUBUNIT RPA43"/>
    <property type="match status" value="1"/>
</dbReference>
<feature type="compositionally biased region" description="Acidic residues" evidence="8">
    <location>
        <begin position="229"/>
        <end position="238"/>
    </location>
</feature>
<name>A0A8H6CN41_9LECA</name>
<dbReference type="InterPro" id="IPR041178">
    <property type="entry name" value="RPA43_OB"/>
</dbReference>
<feature type="region of interest" description="Disordered" evidence="8">
    <location>
        <begin position="1359"/>
        <end position="1403"/>
    </location>
</feature>
<feature type="domain" description="DUF7357" evidence="10">
    <location>
        <begin position="334"/>
        <end position="434"/>
    </location>
</feature>
<gene>
    <name evidence="11" type="ORF">HO133_009150</name>
</gene>
<feature type="compositionally biased region" description="Polar residues" evidence="8">
    <location>
        <begin position="1666"/>
        <end position="1679"/>
    </location>
</feature>
<feature type="region of interest" description="Disordered" evidence="8">
    <location>
        <begin position="962"/>
        <end position="1000"/>
    </location>
</feature>
<dbReference type="Pfam" id="PF24054">
    <property type="entry name" value="DUF7357"/>
    <property type="match status" value="1"/>
</dbReference>
<feature type="compositionally biased region" description="Acidic residues" evidence="8">
    <location>
        <begin position="631"/>
        <end position="650"/>
    </location>
</feature>
<evidence type="ECO:0000256" key="4">
    <source>
        <dbReference type="ARBA" id="ARBA00022553"/>
    </source>
</evidence>
<comment type="caution">
    <text evidence="11">The sequence shown here is derived from an EMBL/GenBank/DDBJ whole genome shotgun (WGS) entry which is preliminary data.</text>
</comment>
<feature type="compositionally biased region" description="Polar residues" evidence="8">
    <location>
        <begin position="1089"/>
        <end position="1100"/>
    </location>
</feature>
<feature type="compositionally biased region" description="Basic and acidic residues" evidence="8">
    <location>
        <begin position="1599"/>
        <end position="1618"/>
    </location>
</feature>
<dbReference type="EMBL" id="JACCJB010000006">
    <property type="protein sequence ID" value="KAF6226284.1"/>
    <property type="molecule type" value="Genomic_DNA"/>
</dbReference>
<feature type="region of interest" description="Disordered" evidence="8">
    <location>
        <begin position="1423"/>
        <end position="1446"/>
    </location>
</feature>
<dbReference type="InterPro" id="IPR041901">
    <property type="entry name" value="RNAP_I_Rpa43_N"/>
</dbReference>
<feature type="compositionally biased region" description="Polar residues" evidence="8">
    <location>
        <begin position="967"/>
        <end position="988"/>
    </location>
</feature>
<evidence type="ECO:0000313" key="12">
    <source>
        <dbReference type="Proteomes" id="UP000593566"/>
    </source>
</evidence>
<feature type="compositionally biased region" description="Low complexity" evidence="8">
    <location>
        <begin position="719"/>
        <end position="733"/>
    </location>
</feature>
<feature type="region of interest" description="Disordered" evidence="8">
    <location>
        <begin position="505"/>
        <end position="795"/>
    </location>
</feature>
<evidence type="ECO:0000259" key="9">
    <source>
        <dbReference type="Pfam" id="PF17875"/>
    </source>
</evidence>
<feature type="compositionally biased region" description="Polar residues" evidence="8">
    <location>
        <begin position="909"/>
        <end position="930"/>
    </location>
</feature>
<feature type="domain" description="RPA43 OB" evidence="9">
    <location>
        <begin position="163"/>
        <end position="289"/>
    </location>
</feature>
<dbReference type="PANTHER" id="PTHR12709">
    <property type="entry name" value="DNA-DIRECTED RNA POLYMERASE II, III"/>
    <property type="match status" value="1"/>
</dbReference>
<feature type="compositionally biased region" description="Basic and acidic residues" evidence="8">
    <location>
        <begin position="1639"/>
        <end position="1651"/>
    </location>
</feature>
<feature type="compositionally biased region" description="Acidic residues" evidence="8">
    <location>
        <begin position="442"/>
        <end position="452"/>
    </location>
</feature>
<feature type="region of interest" description="Disordered" evidence="8">
    <location>
        <begin position="1490"/>
        <end position="1729"/>
    </location>
</feature>
<dbReference type="Gene3D" id="3.30.1490.120">
    <property type="entry name" value="RNA polymerase Rpb7-like, N-terminal domain"/>
    <property type="match status" value="1"/>
</dbReference>
<evidence type="ECO:0000259" key="10">
    <source>
        <dbReference type="Pfam" id="PF24054"/>
    </source>
</evidence>
<feature type="compositionally biased region" description="Polar residues" evidence="8">
    <location>
        <begin position="1544"/>
        <end position="1573"/>
    </location>
</feature>
<feature type="compositionally biased region" description="Basic residues" evidence="8">
    <location>
        <begin position="1101"/>
        <end position="1111"/>
    </location>
</feature>
<dbReference type="InterPro" id="IPR036898">
    <property type="entry name" value="RNA_pol_Rpb7-like_N_sf"/>
</dbReference>
<feature type="compositionally biased region" description="Basic and acidic residues" evidence="8">
    <location>
        <begin position="17"/>
        <end position="26"/>
    </location>
</feature>
<feature type="compositionally biased region" description="Low complexity" evidence="8">
    <location>
        <begin position="1718"/>
        <end position="1729"/>
    </location>
</feature>
<evidence type="ECO:0000256" key="6">
    <source>
        <dbReference type="ARBA" id="ARBA00023242"/>
    </source>
</evidence>
<feature type="region of interest" description="Disordered" evidence="8">
    <location>
        <begin position="1079"/>
        <end position="1129"/>
    </location>
</feature>
<evidence type="ECO:0000256" key="8">
    <source>
        <dbReference type="SAM" id="MobiDB-lite"/>
    </source>
</evidence>
<organism evidence="11 12">
    <name type="scientific">Letharia lupina</name>
    <dbReference type="NCBI Taxonomy" id="560253"/>
    <lineage>
        <taxon>Eukaryota</taxon>
        <taxon>Fungi</taxon>
        <taxon>Dikarya</taxon>
        <taxon>Ascomycota</taxon>
        <taxon>Pezizomycotina</taxon>
        <taxon>Lecanoromycetes</taxon>
        <taxon>OSLEUM clade</taxon>
        <taxon>Lecanoromycetidae</taxon>
        <taxon>Lecanorales</taxon>
        <taxon>Lecanorineae</taxon>
        <taxon>Parmeliaceae</taxon>
        <taxon>Letharia</taxon>
    </lineage>
</organism>
<dbReference type="GeneID" id="59337545"/>
<evidence type="ECO:0000256" key="5">
    <source>
        <dbReference type="ARBA" id="ARBA00023163"/>
    </source>
</evidence>
<dbReference type="GO" id="GO:0006362">
    <property type="term" value="P:transcription elongation by RNA polymerase I"/>
    <property type="evidence" value="ECO:0007669"/>
    <property type="project" value="UniProtKB-ARBA"/>
</dbReference>
<feature type="compositionally biased region" description="Low complexity" evidence="8">
    <location>
        <begin position="689"/>
        <end position="701"/>
    </location>
</feature>
<evidence type="ECO:0000256" key="2">
    <source>
        <dbReference type="ARBA" id="ARBA00005930"/>
    </source>
</evidence>
<proteinExistence type="inferred from homology"/>
<feature type="compositionally biased region" description="Polar residues" evidence="8">
    <location>
        <begin position="620"/>
        <end position="630"/>
    </location>
</feature>
<keyword evidence="6 7" id="KW-0539">Nucleus</keyword>
<feature type="compositionally biased region" description="Polar residues" evidence="8">
    <location>
        <begin position="514"/>
        <end position="523"/>
    </location>
</feature>
<keyword evidence="4" id="KW-0597">Phosphoprotein</keyword>
<keyword evidence="3 7" id="KW-0240">DNA-directed RNA polymerase</keyword>
<feature type="compositionally biased region" description="Acidic residues" evidence="8">
    <location>
        <begin position="465"/>
        <end position="492"/>
    </location>
</feature>
<feature type="region of interest" description="Disordered" evidence="8">
    <location>
        <begin position="432"/>
        <end position="492"/>
    </location>
</feature>
<feature type="compositionally biased region" description="Polar residues" evidence="8">
    <location>
        <begin position="578"/>
        <end position="601"/>
    </location>
</feature>
<comment type="similarity">
    <text evidence="2">Belongs to the eukaryotic RPA43 RNA polymerase subunit family.</text>
</comment>
<sequence>MSLEIDSSRLERKKQGKSKDKDVEKREKKRKRDAVDEVDFGMASPTKKHRSNQQPKSHIAQSKPDIPSQTEPISPFYQQVSSLYLPLPPISQKHALQGICAEHISPLILTYYPPLHGVIVSYSNARLSTDPQSEASNPAYARAIDEYASSFVWLTADFLIFKPRKSSVIEGYVNLQSESTIGLLCLNFFNASIERRRLPREWKWIPGGMTAPRKRKLKQATKDTMSDSDGSEADEDDAAGQTLQDAEGYFQDQAGKKIEGLLKFRVKDVDTSKSMDRETGFVSIEGTMLSEDEERQLQEQERLRIPNVKRKQLGWQNEPSNSMTGAIVNGSDGAMDFLEQVNEVIPLESEDWGLEDYSVEVRGFECLHFSEINQVLKEDDEVCIRPLQTQDLRFRKISGRHQIAADGKHLVDGVAFGRPFLRRADRPGIKIPPRKRRRITYDEEEGFDTDEPNNDRRVIVRAGFDDADEATGGDESDDEEDFAPDDEEEEDLGAELEDLQKDLSAGTDAEQGLSVDNVQPQRTTRSRRSPKGLGMLQLLDDNGRPYAGQYSNPLLDFYGQDGAPSSQSEIRVRKRGTADSTQSSSENIRSILRDSSASPQRVSRRDSAGSNRSVRFENAESATPATIQESQDSEDPDDGDFELGEVDESDKENAEPQVEETESSDSFFEGSQSSSSTSSDDQISDDDTSSSGSSSSGSSSDSEPEQQPSKDISHKSETSETSSSGSSSSSSSDSEPEPPKAGQKRKWAVRNVKLKTPAGEAPPVLTNSAPSTIPPGNGSSLTRSRNKRRKESKRLTFIKSKGMLPATATKADLYKFEEETTHPEMQEMIAVGGVRAALEAKRQDLMTSIAAGGIDVSLDPSLQEKGADMVEDQLPVDDPLSKTAAIQDTIMTDQPASEEGSEKVELENPSANDPTSTSTIAEVQDSTNCSPMKAKESRLTESISTSVTAIVPDSITAPPVKAIQVLANDSQSTPPAMEGSKSQTTPAPESQHRRSKLDMSGAKRMLFGSLGLKTPMTKDDELKTREKLMKDVRPIKDSQVDENFETVEDIAAAAEDESWKDKIDLRAVECCYEGIELSTPPFPFVQRWDPQQQRGYNTGNAKKRKGKKRKRNNDDYYENSSFHPQDKVAHRNNQNSYEDISYNLQNASVRLNKDDWPRQEAEREPSTEKAQAESKSQERSHDESLEDSIRANEQLRHETEDASADMLVEMERLYDLTHDFPALPEDLSTCSSLTPDTAAKGNIVAFKQLEMSAETNWQPKISEYRTAIVDEILDDGTLLMTLAKRDQPSKDIQYDEQTGERLYTKFEMPGYHDEHGGDDNGKIEISFDELISPILVEAAGENGNQDNVRQAQDLIVAHSDSNDRTVTGEALDTDRVPQGVGLDGPIQETSHKEAAEPSEETRHEISELIKDAGWRSSVASHELIDGQDENPLSQRNDPNEDAVVGPPSPKFHGFSSSPLTNGFQVASSPPPAALQTSRHVHALDIEIAESVPLQGPDEPPARSIISNPRSAIDYPNLPKMNDDTEVFQQEAQDRSGLLEADHQIASQDLTAPSSIRGTPSQSIASPTLTSLERSSPKLVNVFDGADSDESLPELFSQAFEKRLSQGRETKPQHAKEDPISPPSRRKFKRNSRTNLSQRESNRDWEPDHSEGEHEDDDASTPRPSQPDFSSQIVDLTISSDTVDPPDDSYNDDDDFVLPTGPGWVQKSRISEPRDSPTKKTTTRSSMRSR</sequence>
<feature type="region of interest" description="Disordered" evidence="8">
    <location>
        <begin position="1155"/>
        <end position="1187"/>
    </location>
</feature>
<comment type="subcellular location">
    <subcellularLocation>
        <location evidence="1">Nucleus</location>
        <location evidence="1">Nucleolus</location>
    </subcellularLocation>
</comment>